<name>A0A0F9J4U7_9ZZZZ</name>
<proteinExistence type="predicted"/>
<dbReference type="EMBL" id="LAZR01017316">
    <property type="protein sequence ID" value="KKM00931.1"/>
    <property type="molecule type" value="Genomic_DNA"/>
</dbReference>
<evidence type="ECO:0000313" key="1">
    <source>
        <dbReference type="EMBL" id="KKM00931.1"/>
    </source>
</evidence>
<organism evidence="1">
    <name type="scientific">marine sediment metagenome</name>
    <dbReference type="NCBI Taxonomy" id="412755"/>
    <lineage>
        <taxon>unclassified sequences</taxon>
        <taxon>metagenomes</taxon>
        <taxon>ecological metagenomes</taxon>
    </lineage>
</organism>
<dbReference type="AlphaFoldDB" id="A0A0F9J4U7"/>
<protein>
    <submittedName>
        <fullName evidence="1">Uncharacterized protein</fullName>
    </submittedName>
</protein>
<reference evidence="1" key="1">
    <citation type="journal article" date="2015" name="Nature">
        <title>Complex archaea that bridge the gap between prokaryotes and eukaryotes.</title>
        <authorList>
            <person name="Spang A."/>
            <person name="Saw J.H."/>
            <person name="Jorgensen S.L."/>
            <person name="Zaremba-Niedzwiedzka K."/>
            <person name="Martijn J."/>
            <person name="Lind A.E."/>
            <person name="van Eijk R."/>
            <person name="Schleper C."/>
            <person name="Guy L."/>
            <person name="Ettema T.J."/>
        </authorList>
    </citation>
    <scope>NUCLEOTIDE SEQUENCE</scope>
</reference>
<comment type="caution">
    <text evidence="1">The sequence shown here is derived from an EMBL/GenBank/DDBJ whole genome shotgun (WGS) entry which is preliminary data.</text>
</comment>
<sequence>MNYSVNPSVLFGAPYEIRTRACWMATNRATTNTNDADGAFRLFVLKPRSWTPEIRLVKVRPDWNVTASHIRIWSRRHELNVRLSGSRPDALPD</sequence>
<accession>A0A0F9J4U7</accession>
<gene>
    <name evidence="1" type="ORF">LCGC14_1799500</name>
</gene>